<dbReference type="Gene3D" id="3.30.450.380">
    <property type="match status" value="1"/>
</dbReference>
<dbReference type="InterPro" id="IPR027417">
    <property type="entry name" value="P-loop_NTPase"/>
</dbReference>
<dbReference type="Pfam" id="PF00437">
    <property type="entry name" value="T2SSE"/>
    <property type="match status" value="1"/>
</dbReference>
<accession>A0A7C9S1F0</accession>
<name>A0A7C9S1F0_9PSEU</name>
<dbReference type="InterPro" id="IPR050921">
    <property type="entry name" value="T4SS_GSP_E_ATPase"/>
</dbReference>
<protein>
    <submittedName>
        <fullName evidence="4">CpaF family protein</fullName>
    </submittedName>
</protein>
<evidence type="ECO:0000256" key="2">
    <source>
        <dbReference type="SAM" id="MobiDB-lite"/>
    </source>
</evidence>
<feature type="region of interest" description="Disordered" evidence="2">
    <location>
        <begin position="1"/>
        <end position="30"/>
    </location>
</feature>
<dbReference type="GO" id="GO:0016887">
    <property type="term" value="F:ATP hydrolysis activity"/>
    <property type="evidence" value="ECO:0007669"/>
    <property type="project" value="InterPro"/>
</dbReference>
<dbReference type="PROSITE" id="PS00662">
    <property type="entry name" value="T2SP_E"/>
    <property type="match status" value="1"/>
</dbReference>
<dbReference type="PANTHER" id="PTHR30486">
    <property type="entry name" value="TWITCHING MOTILITY PROTEIN PILT"/>
    <property type="match status" value="1"/>
</dbReference>
<dbReference type="Proteomes" id="UP000481360">
    <property type="component" value="Unassembled WGS sequence"/>
</dbReference>
<evidence type="ECO:0000313" key="5">
    <source>
        <dbReference type="Proteomes" id="UP000481360"/>
    </source>
</evidence>
<dbReference type="SUPFAM" id="SSF52540">
    <property type="entry name" value="P-loop containing nucleoside triphosphate hydrolases"/>
    <property type="match status" value="1"/>
</dbReference>
<dbReference type="InterPro" id="IPR001482">
    <property type="entry name" value="T2SS/T4SS_dom"/>
</dbReference>
<sequence length="450" mass="49528">MSLANRIAAQRESGSPTPQPRRHARSADPFAEVKRSVHAGLLDLLGPKLYDAHLDQRELETRVRQTLQAVLERDETPLTSADRARIATEVLDEILGHGPLEPYLRDPSISEIMVNGFDQVYVERAGRLEPVPVAFADESHLRRTIDKIVAKVGRRVDEASPMVDARLPDGSRVNAVVPPIALDGSVLTIRKFAADPFTVDDLVGFGTLTPATAYLLQCCVHGRMNILIGGGTGSGKTTSLNVLSSFVPADERIVTIEDAAELQLRQDHVLRLEARPPNVESRGEVAVRDLVRNALRMRPDRIIVGEVRDGAALDMLQAMNTGHDGSITTVHSNSPRDSLSRLETMVLMAGVDLPARAIREQMASAIDLIVHQSRLKDGTRRITHITEVIGMEGEIVTLQDIFQFDFHAGVDERGFYRGQLQSTGLRPHFVERLKDRGIEVPPHLFGGGLR</sequence>
<proteinExistence type="inferred from homology"/>
<evidence type="ECO:0000256" key="1">
    <source>
        <dbReference type="ARBA" id="ARBA00006611"/>
    </source>
</evidence>
<dbReference type="Gene3D" id="3.40.50.300">
    <property type="entry name" value="P-loop containing nucleotide triphosphate hydrolases"/>
    <property type="match status" value="1"/>
</dbReference>
<gene>
    <name evidence="4" type="ORF">G7043_45785</name>
</gene>
<comment type="caution">
    <text evidence="4">The sequence shown here is derived from an EMBL/GenBank/DDBJ whole genome shotgun (WGS) entry which is preliminary data.</text>
</comment>
<feature type="domain" description="Bacterial type II secretion system protein E" evidence="3">
    <location>
        <begin position="295"/>
        <end position="309"/>
    </location>
</feature>
<evidence type="ECO:0000259" key="3">
    <source>
        <dbReference type="PROSITE" id="PS00662"/>
    </source>
</evidence>
<dbReference type="CDD" id="cd01130">
    <property type="entry name" value="VirB11-like_ATPase"/>
    <property type="match status" value="1"/>
</dbReference>
<evidence type="ECO:0000313" key="4">
    <source>
        <dbReference type="EMBL" id="NGY66223.1"/>
    </source>
</evidence>
<reference evidence="4 5" key="1">
    <citation type="submission" date="2020-03" db="EMBL/GenBank/DDBJ databases">
        <title>Isolation and identification of active actinomycetes.</title>
        <authorList>
            <person name="Sun X."/>
        </authorList>
    </citation>
    <scope>NUCLEOTIDE SEQUENCE [LARGE SCALE GENOMIC DNA]</scope>
    <source>
        <strain evidence="4 5">NEAU-D13</strain>
    </source>
</reference>
<organism evidence="4 5">
    <name type="scientific">Lentzea alba</name>
    <dbReference type="NCBI Taxonomy" id="2714351"/>
    <lineage>
        <taxon>Bacteria</taxon>
        <taxon>Bacillati</taxon>
        <taxon>Actinomycetota</taxon>
        <taxon>Actinomycetes</taxon>
        <taxon>Pseudonocardiales</taxon>
        <taxon>Pseudonocardiaceae</taxon>
        <taxon>Lentzea</taxon>
    </lineage>
</organism>
<comment type="similarity">
    <text evidence="1">Belongs to the GSP E family.</text>
</comment>
<dbReference type="RefSeq" id="WP_166055734.1">
    <property type="nucleotide sequence ID" value="NZ_JAAMPJ010000020.1"/>
</dbReference>
<keyword evidence="5" id="KW-1185">Reference proteome</keyword>
<dbReference type="AlphaFoldDB" id="A0A7C9S1F0"/>
<dbReference type="PANTHER" id="PTHR30486:SF15">
    <property type="entry name" value="TYPE II_IV SECRETION SYSTEM ATPASE"/>
    <property type="match status" value="1"/>
</dbReference>
<dbReference type="EMBL" id="JAAMPJ010000020">
    <property type="protein sequence ID" value="NGY66223.1"/>
    <property type="molecule type" value="Genomic_DNA"/>
</dbReference>